<reference evidence="2 3" key="1">
    <citation type="submission" date="2024-05" db="EMBL/GenBank/DDBJ databases">
        <authorList>
            <person name="De Oliveira J.P."/>
            <person name="Noriler S.A."/>
            <person name="De Oliveira A.G."/>
            <person name="Sipoli D.S."/>
        </authorList>
    </citation>
    <scope>NUCLEOTIDE SEQUENCE [LARGE SCALE GENOMIC DNA]</scope>
    <source>
        <strain evidence="2 3">LABIM192</strain>
    </source>
</reference>
<organism evidence="2 3">
    <name type="scientific">Chromobacterium phragmitis</name>
    <dbReference type="NCBI Taxonomy" id="2202141"/>
    <lineage>
        <taxon>Bacteria</taxon>
        <taxon>Pseudomonadati</taxon>
        <taxon>Pseudomonadota</taxon>
        <taxon>Betaproteobacteria</taxon>
        <taxon>Neisseriales</taxon>
        <taxon>Chromobacteriaceae</taxon>
        <taxon>Chromobacterium</taxon>
    </lineage>
</organism>
<dbReference type="EMBL" id="JBDXMI010000001">
    <property type="protein sequence ID" value="MEO9384212.1"/>
    <property type="molecule type" value="Genomic_DNA"/>
</dbReference>
<dbReference type="Pfam" id="PF13503">
    <property type="entry name" value="DUF4123"/>
    <property type="match status" value="1"/>
</dbReference>
<proteinExistence type="predicted"/>
<evidence type="ECO:0000259" key="1">
    <source>
        <dbReference type="Pfam" id="PF13503"/>
    </source>
</evidence>
<keyword evidence="3" id="KW-1185">Reference proteome</keyword>
<sequence length="284" mass="33213">MFLQNHHAPELLPQLHQWMAQNEDGHYCWLMDGSQLDAKEKRWLLRHGQPWQRALDHSPMAELEDFGPLIWTQPLHLQEWWPEWLAITSGRPLLSVVEFRRAVPDGAFWYWLSDFRTDDGQKLLLRFADTHTLANVLPLMSDAQLTLLASQVARWGWIGRTGEWEAATLRDTPEIPEPWKPLEFTQAQFDKMIERAQPDMLLPVLRKYDIELPEGSPWELYQLLQQLTAPMRQYGIEDAPSQSMFATMAFNSGNSFHLAPEYAEHWQQTQSGNKWIDIILSNEN</sequence>
<feature type="domain" description="DUF4123" evidence="1">
    <location>
        <begin position="29"/>
        <end position="146"/>
    </location>
</feature>
<comment type="caution">
    <text evidence="2">The sequence shown here is derived from an EMBL/GenBank/DDBJ whole genome shotgun (WGS) entry which is preliminary data.</text>
</comment>
<name>A0ABV0ISE5_9NEIS</name>
<dbReference type="RefSeq" id="WP_347936701.1">
    <property type="nucleotide sequence ID" value="NZ_CP158160.1"/>
</dbReference>
<evidence type="ECO:0000313" key="3">
    <source>
        <dbReference type="Proteomes" id="UP001462502"/>
    </source>
</evidence>
<accession>A0ABV0ISE5</accession>
<protein>
    <recommendedName>
        <fullName evidence="1">DUF4123 domain-containing protein</fullName>
    </recommendedName>
</protein>
<dbReference type="InterPro" id="IPR025391">
    <property type="entry name" value="DUF4123"/>
</dbReference>
<dbReference type="Proteomes" id="UP001462502">
    <property type="component" value="Unassembled WGS sequence"/>
</dbReference>
<evidence type="ECO:0000313" key="2">
    <source>
        <dbReference type="EMBL" id="MEO9384212.1"/>
    </source>
</evidence>
<gene>
    <name evidence="2" type="ORF">ABI908_08840</name>
</gene>